<keyword evidence="3" id="KW-1185">Reference proteome</keyword>
<dbReference type="InterPro" id="IPR023393">
    <property type="entry name" value="START-like_dom_sf"/>
</dbReference>
<dbReference type="RefSeq" id="WP_172829740.1">
    <property type="nucleotide sequence ID" value="NZ_LT629742.1"/>
</dbReference>
<sequence length="152" mass="16759">MRNRVTAVIEVDATVEEAYAHWQRTNGAAPQQTETGTAAARVQWAVRVNGVPPDSAHALVEPDGTGRSITWASPEERAPDGEVTFDPIDGGGTRVMIALEWQRPDSQESYIPLMFLDGVQINADLRGFKRELESGTRAPIGWEQTLQRFEAL</sequence>
<dbReference type="Gene3D" id="3.30.530.20">
    <property type="match status" value="1"/>
</dbReference>
<organism evidence="2 3">
    <name type="scientific">Microterricola viridarii</name>
    <dbReference type="NCBI Taxonomy" id="412690"/>
    <lineage>
        <taxon>Bacteria</taxon>
        <taxon>Bacillati</taxon>
        <taxon>Actinomycetota</taxon>
        <taxon>Actinomycetes</taxon>
        <taxon>Micrococcales</taxon>
        <taxon>Microbacteriaceae</taxon>
        <taxon>Microterricola</taxon>
    </lineage>
</organism>
<evidence type="ECO:0000256" key="1">
    <source>
        <dbReference type="SAM" id="MobiDB-lite"/>
    </source>
</evidence>
<feature type="region of interest" description="Disordered" evidence="1">
    <location>
        <begin position="53"/>
        <end position="80"/>
    </location>
</feature>
<dbReference type="EMBL" id="LT629742">
    <property type="protein sequence ID" value="SDT30977.1"/>
    <property type="molecule type" value="Genomic_DNA"/>
</dbReference>
<dbReference type="STRING" id="412690.SAMN04489834_3392"/>
<gene>
    <name evidence="2" type="ORF">SAMN04489834_3392</name>
</gene>
<dbReference type="SUPFAM" id="SSF55961">
    <property type="entry name" value="Bet v1-like"/>
    <property type="match status" value="1"/>
</dbReference>
<protein>
    <recommendedName>
        <fullName evidence="4">Polyketide cyclase / dehydrase and lipid transport</fullName>
    </recommendedName>
</protein>
<evidence type="ECO:0000313" key="3">
    <source>
        <dbReference type="Proteomes" id="UP000181956"/>
    </source>
</evidence>
<dbReference type="AlphaFoldDB" id="A0A1H1ZBP7"/>
<name>A0A1H1ZBP7_9MICO</name>
<dbReference type="Proteomes" id="UP000181956">
    <property type="component" value="Chromosome I"/>
</dbReference>
<evidence type="ECO:0008006" key="4">
    <source>
        <dbReference type="Google" id="ProtNLM"/>
    </source>
</evidence>
<evidence type="ECO:0000313" key="2">
    <source>
        <dbReference type="EMBL" id="SDT30977.1"/>
    </source>
</evidence>
<proteinExistence type="predicted"/>
<accession>A0A1H1ZBP7</accession>
<reference evidence="3" key="1">
    <citation type="submission" date="2016-10" db="EMBL/GenBank/DDBJ databases">
        <authorList>
            <person name="Varghese N."/>
            <person name="Submissions S."/>
        </authorList>
    </citation>
    <scope>NUCLEOTIDE SEQUENCE [LARGE SCALE GENOMIC DNA]</scope>
    <source>
        <strain evidence="3">DSM 21772</strain>
    </source>
</reference>